<dbReference type="RefSeq" id="WP_184624272.1">
    <property type="nucleotide sequence ID" value="NZ_JACHCC010000004.1"/>
</dbReference>
<feature type="domain" description="HMA" evidence="2">
    <location>
        <begin position="25"/>
        <end position="92"/>
    </location>
</feature>
<dbReference type="EMBL" id="JACHCC010000004">
    <property type="protein sequence ID" value="MBB6499537.1"/>
    <property type="molecule type" value="Genomic_DNA"/>
</dbReference>
<dbReference type="GO" id="GO:0046872">
    <property type="term" value="F:metal ion binding"/>
    <property type="evidence" value="ECO:0007669"/>
    <property type="project" value="InterPro"/>
</dbReference>
<dbReference type="PROSITE" id="PS50846">
    <property type="entry name" value="HMA_2"/>
    <property type="match status" value="1"/>
</dbReference>
<accession>A0A7X0J327</accession>
<evidence type="ECO:0000313" key="3">
    <source>
        <dbReference type="EMBL" id="MBB6499537.1"/>
    </source>
</evidence>
<dbReference type="SUPFAM" id="SSF55008">
    <property type="entry name" value="HMA, heavy metal-associated domain"/>
    <property type="match status" value="1"/>
</dbReference>
<protein>
    <submittedName>
        <fullName evidence="3">Copper chaperone CopZ</fullName>
    </submittedName>
</protein>
<reference evidence="3 4" key="1">
    <citation type="submission" date="2020-08" db="EMBL/GenBank/DDBJ databases">
        <title>Genomic Encyclopedia of Type Strains, Phase IV (KMG-V): Genome sequencing to study the core and pangenomes of soil and plant-associated prokaryotes.</title>
        <authorList>
            <person name="Whitman W."/>
        </authorList>
    </citation>
    <scope>NUCLEOTIDE SEQUENCE [LARGE SCALE GENOMIC DNA]</scope>
    <source>
        <strain evidence="3 4">M2T3</strain>
    </source>
</reference>
<dbReference type="InterPro" id="IPR036163">
    <property type="entry name" value="HMA_dom_sf"/>
</dbReference>
<comment type="caution">
    <text evidence="3">The sequence shown here is derived from an EMBL/GenBank/DDBJ whole genome shotgun (WGS) entry which is preliminary data.</text>
</comment>
<dbReference type="AlphaFoldDB" id="A0A7X0J327"/>
<name>A0A7X0J327_9SPHI</name>
<feature type="chain" id="PRO_5031228025" evidence="1">
    <location>
        <begin position="22"/>
        <end position="178"/>
    </location>
</feature>
<gene>
    <name evidence="3" type="ORF">HDF25_001679</name>
</gene>
<organism evidence="3 4">
    <name type="scientific">Pedobacter cryoconitis</name>
    <dbReference type="NCBI Taxonomy" id="188932"/>
    <lineage>
        <taxon>Bacteria</taxon>
        <taxon>Pseudomonadati</taxon>
        <taxon>Bacteroidota</taxon>
        <taxon>Sphingobacteriia</taxon>
        <taxon>Sphingobacteriales</taxon>
        <taxon>Sphingobacteriaceae</taxon>
        <taxon>Pedobacter</taxon>
    </lineage>
</organism>
<dbReference type="Pfam" id="PF00403">
    <property type="entry name" value="HMA"/>
    <property type="match status" value="1"/>
</dbReference>
<dbReference type="Proteomes" id="UP000521017">
    <property type="component" value="Unassembled WGS sequence"/>
</dbReference>
<feature type="signal peptide" evidence="1">
    <location>
        <begin position="1"/>
        <end position="21"/>
    </location>
</feature>
<sequence length="178" mass="19578">MKTIRYFIILSVLFISGGAFAQQISKAELQVNGLTCSMCSRATETSLKSLGFIENVTPDLNRNVFVITFKPDQKVNLDQIRDKVQDAGFSIGDLSATINFKNTSLDASGLAQLDGTVYQFLNARSKTLDGPVTARVMDKDFISSSAFKKKAAELKSDSYQHGKGIVQGRETRIFHLSI</sequence>
<proteinExistence type="predicted"/>
<evidence type="ECO:0000313" key="4">
    <source>
        <dbReference type="Proteomes" id="UP000521017"/>
    </source>
</evidence>
<evidence type="ECO:0000256" key="1">
    <source>
        <dbReference type="SAM" id="SignalP"/>
    </source>
</evidence>
<evidence type="ECO:0000259" key="2">
    <source>
        <dbReference type="PROSITE" id="PS50846"/>
    </source>
</evidence>
<keyword evidence="1" id="KW-0732">Signal</keyword>
<dbReference type="Gene3D" id="3.30.70.100">
    <property type="match status" value="1"/>
</dbReference>
<dbReference type="InterPro" id="IPR006121">
    <property type="entry name" value="HMA_dom"/>
</dbReference>